<evidence type="ECO:0000313" key="3">
    <source>
        <dbReference type="EMBL" id="WQG90602.1"/>
    </source>
</evidence>
<organism evidence="2 4">
    <name type="scientific">Chitinophaga sancti</name>
    <dbReference type="NCBI Taxonomy" id="1004"/>
    <lineage>
        <taxon>Bacteria</taxon>
        <taxon>Pseudomonadati</taxon>
        <taxon>Bacteroidota</taxon>
        <taxon>Chitinophagia</taxon>
        <taxon>Chitinophagales</taxon>
        <taxon>Chitinophagaceae</taxon>
        <taxon>Chitinophaga</taxon>
    </lineage>
</organism>
<keyword evidence="5" id="KW-1185">Reference proteome</keyword>
<dbReference type="AlphaFoldDB" id="A0A1K1S3C8"/>
<dbReference type="Proteomes" id="UP001326715">
    <property type="component" value="Chromosome"/>
</dbReference>
<dbReference type="OrthoDB" id="9807137at2"/>
<dbReference type="InterPro" id="IPR029062">
    <property type="entry name" value="Class_I_gatase-like"/>
</dbReference>
<reference evidence="2 4" key="1">
    <citation type="submission" date="2016-11" db="EMBL/GenBank/DDBJ databases">
        <authorList>
            <person name="Jaros S."/>
            <person name="Januszkiewicz K."/>
            <person name="Wedrychowicz H."/>
        </authorList>
    </citation>
    <scope>NUCLEOTIDE SEQUENCE [LARGE SCALE GENOMIC DNA]</scope>
    <source>
        <strain evidence="2 4">DSM 784</strain>
    </source>
</reference>
<evidence type="ECO:0000259" key="1">
    <source>
        <dbReference type="Pfam" id="PF00117"/>
    </source>
</evidence>
<dbReference type="Proteomes" id="UP000183788">
    <property type="component" value="Unassembled WGS sequence"/>
</dbReference>
<evidence type="ECO:0000313" key="4">
    <source>
        <dbReference type="Proteomes" id="UP000183788"/>
    </source>
</evidence>
<dbReference type="EMBL" id="CP140154">
    <property type="protein sequence ID" value="WQG90602.1"/>
    <property type="molecule type" value="Genomic_DNA"/>
</dbReference>
<dbReference type="Gene3D" id="3.40.50.880">
    <property type="match status" value="1"/>
</dbReference>
<keyword evidence="3" id="KW-0436">Ligase</keyword>
<name>A0A1K1S3C8_9BACT</name>
<dbReference type="GO" id="GO:0003922">
    <property type="term" value="F:GMP synthase (glutamine-hydrolyzing) activity"/>
    <property type="evidence" value="ECO:0007669"/>
    <property type="project" value="UniProtKB-EC"/>
</dbReference>
<accession>A0A1K1S3C8</accession>
<proteinExistence type="predicted"/>
<dbReference type="STRING" id="1004.SAMN05661012_04687"/>
<dbReference type="PROSITE" id="PS51273">
    <property type="entry name" value="GATASE_TYPE_1"/>
    <property type="match status" value="1"/>
</dbReference>
<dbReference type="PANTHER" id="PTHR42695:SF5">
    <property type="entry name" value="GLUTAMINE AMIDOTRANSFERASE YLR126C-RELATED"/>
    <property type="match status" value="1"/>
</dbReference>
<dbReference type="InterPro" id="IPR017926">
    <property type="entry name" value="GATASE"/>
</dbReference>
<dbReference type="EC" id="6.3.5.2" evidence="3"/>
<evidence type="ECO:0000313" key="2">
    <source>
        <dbReference type="EMBL" id="SFW78928.1"/>
    </source>
</evidence>
<dbReference type="CDD" id="cd01741">
    <property type="entry name" value="GATase1_1"/>
    <property type="match status" value="1"/>
</dbReference>
<dbReference type="RefSeq" id="WP_072363656.1">
    <property type="nucleotide sequence ID" value="NZ_CP139972.1"/>
</dbReference>
<dbReference type="NCBIfam" id="NF006098">
    <property type="entry name" value="PRK08250.1"/>
    <property type="match status" value="1"/>
</dbReference>
<keyword evidence="3" id="KW-0315">Glutamine amidotransferase</keyword>
<dbReference type="PANTHER" id="PTHR42695">
    <property type="entry name" value="GLUTAMINE AMIDOTRANSFERASE YLR126C-RELATED"/>
    <property type="match status" value="1"/>
</dbReference>
<sequence>MHIHFIIHEAYEAPGAYLLWANARNFKVSFTHIYEGQFPPANANGIDLLIVMGGPQSPDTLHTAREEMQLINACIRANKAVVGACLGAQLIGEALGARHDRSPHKEIGVLPIELTNAGIKSDMIGHFGAILDVGHWHYDMPGLTAQCKILAKSKACPRQIIEYTPLVYGFQCHMEFTPEVLALLIANSDEDEIQNADASFTEMNEKLFIFCDKLVAAYEKRKGC</sequence>
<reference evidence="3 5" key="2">
    <citation type="submission" date="2023-11" db="EMBL/GenBank/DDBJ databases">
        <title>MicrobeMod: A computational toolkit for identifying prokaryotic methylation and restriction-modification with nanopore sequencing.</title>
        <authorList>
            <person name="Crits-Christoph A."/>
            <person name="Kang S.C."/>
            <person name="Lee H."/>
            <person name="Ostrov N."/>
        </authorList>
    </citation>
    <scope>NUCLEOTIDE SEQUENCE [LARGE SCALE GENOMIC DNA]</scope>
    <source>
        <strain evidence="3 5">ATCC 23090</strain>
    </source>
</reference>
<protein>
    <submittedName>
        <fullName evidence="2">GMP synthase (Glutamine-hydrolysing)</fullName>
    </submittedName>
    <submittedName>
        <fullName evidence="3">Glutamine amidotransferase</fullName>
        <ecNumber evidence="3">6.3.5.2</ecNumber>
    </submittedName>
</protein>
<feature type="domain" description="Glutamine amidotransferase" evidence="1">
    <location>
        <begin position="42"/>
        <end position="179"/>
    </location>
</feature>
<dbReference type="GO" id="GO:0005829">
    <property type="term" value="C:cytosol"/>
    <property type="evidence" value="ECO:0007669"/>
    <property type="project" value="TreeGrafter"/>
</dbReference>
<gene>
    <name evidence="2" type="ORF">SAMN05661012_04687</name>
    <name evidence="3" type="ORF">SR876_03775</name>
</gene>
<dbReference type="InterPro" id="IPR044992">
    <property type="entry name" value="ChyE-like"/>
</dbReference>
<dbReference type="Pfam" id="PF00117">
    <property type="entry name" value="GATase"/>
    <property type="match status" value="1"/>
</dbReference>
<evidence type="ECO:0000313" key="5">
    <source>
        <dbReference type="Proteomes" id="UP001326715"/>
    </source>
</evidence>
<dbReference type="SUPFAM" id="SSF52317">
    <property type="entry name" value="Class I glutamine amidotransferase-like"/>
    <property type="match status" value="1"/>
</dbReference>
<dbReference type="EMBL" id="FPIZ01000017">
    <property type="protein sequence ID" value="SFW78928.1"/>
    <property type="molecule type" value="Genomic_DNA"/>
</dbReference>